<dbReference type="NCBIfam" id="TIGR01662">
    <property type="entry name" value="HAD-SF-IIIA"/>
    <property type="match status" value="1"/>
</dbReference>
<dbReference type="InterPro" id="IPR036412">
    <property type="entry name" value="HAD-like_sf"/>
</dbReference>
<accession>A0A3G8YEC6</accession>
<dbReference type="Proteomes" id="UP000276417">
    <property type="component" value="Chromosome 1"/>
</dbReference>
<dbReference type="EMBL" id="CP034183">
    <property type="protein sequence ID" value="AZI43190.1"/>
    <property type="molecule type" value="Genomic_DNA"/>
</dbReference>
<dbReference type="GO" id="GO:0008962">
    <property type="term" value="F:phosphatidylglycerophosphatase activity"/>
    <property type="evidence" value="ECO:0007669"/>
    <property type="project" value="InterPro"/>
</dbReference>
<protein>
    <submittedName>
        <fullName evidence="1">YqeG family HAD IIIA-type phosphatase</fullName>
    </submittedName>
</protein>
<dbReference type="OrthoDB" id="9787572at2"/>
<keyword evidence="2" id="KW-1185">Reference proteome</keyword>
<dbReference type="GO" id="GO:0005737">
    <property type="term" value="C:cytoplasm"/>
    <property type="evidence" value="ECO:0007669"/>
    <property type="project" value="TreeGrafter"/>
</dbReference>
<gene>
    <name evidence="1" type="ORF">EHF33_10940</name>
</gene>
<dbReference type="Gene3D" id="3.40.50.1000">
    <property type="entry name" value="HAD superfamily/HAD-like"/>
    <property type="match status" value="1"/>
</dbReference>
<dbReference type="InterPro" id="IPR023214">
    <property type="entry name" value="HAD_sf"/>
</dbReference>
<dbReference type="InterPro" id="IPR010021">
    <property type="entry name" value="PGPP1/Gep4"/>
</dbReference>
<reference evidence="1 2" key="1">
    <citation type="submission" date="2018-11" db="EMBL/GenBank/DDBJ databases">
        <title>Deinococcus shelandsis sp. nov., isolated from South Shetland Islands soil of Antarctica.</title>
        <authorList>
            <person name="Tian J."/>
        </authorList>
    </citation>
    <scope>NUCLEOTIDE SEQUENCE [LARGE SCALE GENOMIC DNA]</scope>
    <source>
        <strain evidence="1 2">S14-83T</strain>
    </source>
</reference>
<dbReference type="CDD" id="cd16416">
    <property type="entry name" value="HAD_BsYqeG-like"/>
    <property type="match status" value="1"/>
</dbReference>
<name>A0A3G8YEC6_9DEIO</name>
<evidence type="ECO:0000313" key="1">
    <source>
        <dbReference type="EMBL" id="AZI43190.1"/>
    </source>
</evidence>
<dbReference type="NCBIfam" id="TIGR01668">
    <property type="entry name" value="YqeG_hyp_ppase"/>
    <property type="match status" value="1"/>
</dbReference>
<dbReference type="PANTHER" id="PTHR19288:SF25">
    <property type="entry name" value="PHOSPHATIDYLGLYCEROPHOSPHATASE GEP4, MITOCHONDRIAL"/>
    <property type="match status" value="1"/>
</dbReference>
<proteinExistence type="predicted"/>
<sequence>MSTEPPNLIPPQAGRGLLRPREVLESIELITPDFLAARGLRGLLLDLDNTLIPYGSYQERAEIIAWAAELRRAEVQLYLLSNATAKRARFWLDKLSFEGVGMAGKPFQRAYKTALAHMQLPPQQVGMVGDQLFTDVLGGNIAGLYTLMVHPIVNNSLPHTHLARRLERLVLKRYGHDWYGKERRTSSQAPITNKELKK</sequence>
<dbReference type="Pfam" id="PF13242">
    <property type="entry name" value="Hydrolase_like"/>
    <property type="match status" value="1"/>
</dbReference>
<dbReference type="RefSeq" id="WP_124871252.1">
    <property type="nucleotide sequence ID" value="NZ_CP034183.1"/>
</dbReference>
<dbReference type="KEGG" id="dph:EHF33_10940"/>
<dbReference type="SUPFAM" id="SSF56784">
    <property type="entry name" value="HAD-like"/>
    <property type="match status" value="1"/>
</dbReference>
<organism evidence="1 2">
    <name type="scientific">Deinococcus psychrotolerans</name>
    <dbReference type="NCBI Taxonomy" id="2489213"/>
    <lineage>
        <taxon>Bacteria</taxon>
        <taxon>Thermotogati</taxon>
        <taxon>Deinococcota</taxon>
        <taxon>Deinococci</taxon>
        <taxon>Deinococcales</taxon>
        <taxon>Deinococcaceae</taxon>
        <taxon>Deinococcus</taxon>
    </lineage>
</organism>
<dbReference type="AlphaFoldDB" id="A0A3G8YEC6"/>
<dbReference type="InterPro" id="IPR006549">
    <property type="entry name" value="HAD-SF_hydro_IIIA"/>
</dbReference>
<dbReference type="PANTHER" id="PTHR19288">
    <property type="entry name" value="4-NITROPHENYLPHOSPHATASE-RELATED"/>
    <property type="match status" value="1"/>
</dbReference>
<evidence type="ECO:0000313" key="2">
    <source>
        <dbReference type="Proteomes" id="UP000276417"/>
    </source>
</evidence>